<proteinExistence type="predicted"/>
<keyword evidence="3" id="KW-1185">Reference proteome</keyword>
<feature type="signal peptide" evidence="1">
    <location>
        <begin position="1"/>
        <end position="18"/>
    </location>
</feature>
<name>A0A1X6MPX4_9APHY</name>
<keyword evidence="1" id="KW-0732">Signal</keyword>
<reference evidence="2 3" key="1">
    <citation type="submission" date="2017-04" db="EMBL/GenBank/DDBJ databases">
        <title>Genome Sequence of the Model Brown-Rot Fungus Postia placenta SB12.</title>
        <authorList>
            <consortium name="DOE Joint Genome Institute"/>
            <person name="Gaskell J."/>
            <person name="Kersten P."/>
            <person name="Larrondo L.F."/>
            <person name="Canessa P."/>
            <person name="Martinez D."/>
            <person name="Hibbett D."/>
            <person name="Schmoll M."/>
            <person name="Kubicek C.P."/>
            <person name="Martinez A.T."/>
            <person name="Yadav J."/>
            <person name="Master E."/>
            <person name="Magnuson J.K."/>
            <person name="James T."/>
            <person name="Yaver D."/>
            <person name="Berka R."/>
            <person name="Labutti K."/>
            <person name="Lipzen A."/>
            <person name="Aerts A."/>
            <person name="Barry K."/>
            <person name="Henrissat B."/>
            <person name="Blanchette R."/>
            <person name="Grigoriev I."/>
            <person name="Cullen D."/>
        </authorList>
    </citation>
    <scope>NUCLEOTIDE SEQUENCE [LARGE SCALE GENOMIC DNA]</scope>
    <source>
        <strain evidence="2 3">MAD-698-R-SB12</strain>
    </source>
</reference>
<dbReference type="AlphaFoldDB" id="A0A1X6MPX4"/>
<sequence>MLRLGLIAVFASAGAALAQTWCGKNYMEGSPIVPPGGQFPIPATSFSPLLAFRCAPVIKPYLPEDAFTSAAILIDTPIVYSEIAGTAPVGIPEEGPLGVLSVIIEAEGKRLSTGIVPLNVTKYELSFSLLELAPKKGIYDVTCSATYAAHNGLETFTASTELAYVPSPTDGSSVVKMDARTGALLAKPATGNGGDYETVLPVGFFTGFTNYIAANLSLINEAQEKGYPTALAERGTDMTDQIHPIPTFGNLTQLQEVIARIEEVGMYLMYDMRWAYMNDTELTAQVNLVKNSPALLLWYTGDEPDGSSDPLDAAAHAYDLIYELDGYHPVSLCLNCYDYYWSNYTAGADIVMQDTYMISNNATFSSEWHTPCTPDFGDCGCDDCKGVFEDISERMDHFAYRLWVNGWDRSKTVWAVPQAFGDEDSAWDARYWTGWPTGPEFVLQSALAINHGGTGVIAWAAPTTDDIWEYASVLAQSSATLKEYILNDAAVFQHVFSNQIDIGLWTVGEKTLVLATNLNYANEMFDLATVPGLKTAPVVEVLHSGATLEGSVITFTSVGTGSFIFG</sequence>
<evidence type="ECO:0000313" key="2">
    <source>
        <dbReference type="EMBL" id="OSX58445.1"/>
    </source>
</evidence>
<dbReference type="Proteomes" id="UP000194127">
    <property type="component" value="Unassembled WGS sequence"/>
</dbReference>
<protein>
    <recommendedName>
        <fullName evidence="4">Glycoside hydrolase family 2 protein</fullName>
    </recommendedName>
</protein>
<dbReference type="OrthoDB" id="2338662at2759"/>
<organism evidence="2 3">
    <name type="scientific">Postia placenta MAD-698-R-SB12</name>
    <dbReference type="NCBI Taxonomy" id="670580"/>
    <lineage>
        <taxon>Eukaryota</taxon>
        <taxon>Fungi</taxon>
        <taxon>Dikarya</taxon>
        <taxon>Basidiomycota</taxon>
        <taxon>Agaricomycotina</taxon>
        <taxon>Agaricomycetes</taxon>
        <taxon>Polyporales</taxon>
        <taxon>Adustoporiaceae</taxon>
        <taxon>Rhodonia</taxon>
    </lineage>
</organism>
<dbReference type="STRING" id="670580.A0A1X6MPX4"/>
<evidence type="ECO:0000313" key="3">
    <source>
        <dbReference type="Proteomes" id="UP000194127"/>
    </source>
</evidence>
<dbReference type="GeneID" id="36331673"/>
<evidence type="ECO:0000256" key="1">
    <source>
        <dbReference type="SAM" id="SignalP"/>
    </source>
</evidence>
<dbReference type="InterPro" id="IPR017853">
    <property type="entry name" value="GH"/>
</dbReference>
<dbReference type="SUPFAM" id="SSF51445">
    <property type="entry name" value="(Trans)glycosidases"/>
    <property type="match status" value="1"/>
</dbReference>
<gene>
    <name evidence="2" type="ORF">POSPLADRAFT_1153199</name>
</gene>
<dbReference type="RefSeq" id="XP_024335239.1">
    <property type="nucleotide sequence ID" value="XM_024486724.1"/>
</dbReference>
<dbReference type="EMBL" id="KZ110604">
    <property type="protein sequence ID" value="OSX58445.1"/>
    <property type="molecule type" value="Genomic_DNA"/>
</dbReference>
<dbReference type="Gene3D" id="3.20.20.80">
    <property type="entry name" value="Glycosidases"/>
    <property type="match status" value="1"/>
</dbReference>
<accession>A0A1X6MPX4</accession>
<evidence type="ECO:0008006" key="4">
    <source>
        <dbReference type="Google" id="ProtNLM"/>
    </source>
</evidence>
<feature type="chain" id="PRO_5010877777" description="Glycoside hydrolase family 2 protein" evidence="1">
    <location>
        <begin position="19"/>
        <end position="566"/>
    </location>
</feature>